<dbReference type="Gene3D" id="1.10.1740.10">
    <property type="match status" value="1"/>
</dbReference>
<dbReference type="Pfam" id="PF04542">
    <property type="entry name" value="Sigma70_r2"/>
    <property type="match status" value="1"/>
</dbReference>
<evidence type="ECO:0000259" key="5">
    <source>
        <dbReference type="Pfam" id="PF04542"/>
    </source>
</evidence>
<dbReference type="InterPro" id="IPR007627">
    <property type="entry name" value="RNA_pol_sigma70_r2"/>
</dbReference>
<dbReference type="InterPro" id="IPR014284">
    <property type="entry name" value="RNA_pol_sigma-70_dom"/>
</dbReference>
<evidence type="ECO:0000313" key="7">
    <source>
        <dbReference type="EMBL" id="SFC51705.1"/>
    </source>
</evidence>
<evidence type="ECO:0000256" key="4">
    <source>
        <dbReference type="ARBA" id="ARBA00023163"/>
    </source>
</evidence>
<sequence>MDSYRRLKPNQETDLSVIEQLRRGNEAALSQLFDRYNRRLLYFARGMVGSQEVAEELVSDSFVKLWKIRANFETTDNVKAFLYITIKHACLNHVKSAHAQRHFNDEGLEELLSRDPDTYVRIVRAELMEAIHREVMRLPEKQREVFRLTYYDELDTDEICRRLDMSANAVFANRSRAVETLRKLFKDNELWLCLLMLQELVKHGVHVN</sequence>
<evidence type="ECO:0000256" key="1">
    <source>
        <dbReference type="ARBA" id="ARBA00010641"/>
    </source>
</evidence>
<keyword evidence="3" id="KW-0731">Sigma factor</keyword>
<evidence type="ECO:0000313" key="8">
    <source>
        <dbReference type="Proteomes" id="UP000199577"/>
    </source>
</evidence>
<evidence type="ECO:0000259" key="6">
    <source>
        <dbReference type="Pfam" id="PF08281"/>
    </source>
</evidence>
<dbReference type="AlphaFoldDB" id="A0A1I1JTK3"/>
<proteinExistence type="inferred from homology"/>
<reference evidence="7 8" key="1">
    <citation type="submission" date="2016-10" db="EMBL/GenBank/DDBJ databases">
        <authorList>
            <person name="de Groot N.N."/>
        </authorList>
    </citation>
    <scope>NUCLEOTIDE SEQUENCE [LARGE SCALE GENOMIC DNA]</scope>
    <source>
        <strain evidence="7 8">DSM 22900</strain>
    </source>
</reference>
<dbReference type="SUPFAM" id="SSF88946">
    <property type="entry name" value="Sigma2 domain of RNA polymerase sigma factors"/>
    <property type="match status" value="1"/>
</dbReference>
<comment type="similarity">
    <text evidence="1">Belongs to the sigma-70 factor family. ECF subfamily.</text>
</comment>
<gene>
    <name evidence="7" type="ORF">SAMN05421747_11337</name>
</gene>
<dbReference type="InterPro" id="IPR013325">
    <property type="entry name" value="RNA_pol_sigma_r2"/>
</dbReference>
<dbReference type="OrthoDB" id="656273at2"/>
<dbReference type="RefSeq" id="WP_090974138.1">
    <property type="nucleotide sequence ID" value="NZ_FOLL01000013.1"/>
</dbReference>
<dbReference type="SUPFAM" id="SSF88659">
    <property type="entry name" value="Sigma3 and sigma4 domains of RNA polymerase sigma factors"/>
    <property type="match status" value="1"/>
</dbReference>
<dbReference type="PANTHER" id="PTHR43133">
    <property type="entry name" value="RNA POLYMERASE ECF-TYPE SIGMA FACTO"/>
    <property type="match status" value="1"/>
</dbReference>
<protein>
    <submittedName>
        <fullName evidence="7">RNA polymerase sigma-70 factor, ECF subfamily</fullName>
    </submittedName>
</protein>
<feature type="domain" description="RNA polymerase sigma factor 70 region 4 type 2" evidence="6">
    <location>
        <begin position="129"/>
        <end position="181"/>
    </location>
</feature>
<dbReference type="PANTHER" id="PTHR43133:SF46">
    <property type="entry name" value="RNA POLYMERASE SIGMA-70 FACTOR ECF SUBFAMILY"/>
    <property type="match status" value="1"/>
</dbReference>
<dbReference type="GO" id="GO:0003677">
    <property type="term" value="F:DNA binding"/>
    <property type="evidence" value="ECO:0007669"/>
    <property type="project" value="InterPro"/>
</dbReference>
<dbReference type="EMBL" id="FOLL01000013">
    <property type="protein sequence ID" value="SFC51705.1"/>
    <property type="molecule type" value="Genomic_DNA"/>
</dbReference>
<organism evidence="7 8">
    <name type="scientific">Parapedobacter composti</name>
    <dbReference type="NCBI Taxonomy" id="623281"/>
    <lineage>
        <taxon>Bacteria</taxon>
        <taxon>Pseudomonadati</taxon>
        <taxon>Bacteroidota</taxon>
        <taxon>Sphingobacteriia</taxon>
        <taxon>Sphingobacteriales</taxon>
        <taxon>Sphingobacteriaceae</taxon>
        <taxon>Parapedobacter</taxon>
    </lineage>
</organism>
<evidence type="ECO:0000256" key="3">
    <source>
        <dbReference type="ARBA" id="ARBA00023082"/>
    </source>
</evidence>
<keyword evidence="4" id="KW-0804">Transcription</keyword>
<name>A0A1I1JTK3_9SPHI</name>
<dbReference type="GO" id="GO:0006352">
    <property type="term" value="P:DNA-templated transcription initiation"/>
    <property type="evidence" value="ECO:0007669"/>
    <property type="project" value="InterPro"/>
</dbReference>
<dbReference type="InterPro" id="IPR013249">
    <property type="entry name" value="RNA_pol_sigma70_r4_t2"/>
</dbReference>
<dbReference type="GO" id="GO:0016987">
    <property type="term" value="F:sigma factor activity"/>
    <property type="evidence" value="ECO:0007669"/>
    <property type="project" value="UniProtKB-KW"/>
</dbReference>
<dbReference type="NCBIfam" id="TIGR02937">
    <property type="entry name" value="sigma70-ECF"/>
    <property type="match status" value="1"/>
</dbReference>
<dbReference type="InterPro" id="IPR039425">
    <property type="entry name" value="RNA_pol_sigma-70-like"/>
</dbReference>
<keyword evidence="8" id="KW-1185">Reference proteome</keyword>
<dbReference type="InterPro" id="IPR036388">
    <property type="entry name" value="WH-like_DNA-bd_sf"/>
</dbReference>
<dbReference type="InterPro" id="IPR013324">
    <property type="entry name" value="RNA_pol_sigma_r3/r4-like"/>
</dbReference>
<keyword evidence="2" id="KW-0805">Transcription regulation</keyword>
<dbReference type="Gene3D" id="1.10.10.10">
    <property type="entry name" value="Winged helix-like DNA-binding domain superfamily/Winged helix DNA-binding domain"/>
    <property type="match status" value="1"/>
</dbReference>
<dbReference type="STRING" id="623281.SAMN05421747_11337"/>
<dbReference type="Pfam" id="PF08281">
    <property type="entry name" value="Sigma70_r4_2"/>
    <property type="match status" value="1"/>
</dbReference>
<accession>A0A1I1JTK3</accession>
<feature type="domain" description="RNA polymerase sigma-70 region 2" evidence="5">
    <location>
        <begin position="32"/>
        <end position="97"/>
    </location>
</feature>
<evidence type="ECO:0000256" key="2">
    <source>
        <dbReference type="ARBA" id="ARBA00023015"/>
    </source>
</evidence>
<dbReference type="Proteomes" id="UP000199577">
    <property type="component" value="Unassembled WGS sequence"/>
</dbReference>